<feature type="transmembrane region" description="Helical" evidence="1">
    <location>
        <begin position="27"/>
        <end position="48"/>
    </location>
</feature>
<evidence type="ECO:0000259" key="2">
    <source>
        <dbReference type="Pfam" id="PF02517"/>
    </source>
</evidence>
<dbReference type="GO" id="GO:0006508">
    <property type="term" value="P:proteolysis"/>
    <property type="evidence" value="ECO:0007669"/>
    <property type="project" value="UniProtKB-KW"/>
</dbReference>
<dbReference type="EMBL" id="CP048409">
    <property type="protein sequence ID" value="QIA08341.1"/>
    <property type="molecule type" value="Genomic_DNA"/>
</dbReference>
<dbReference type="GO" id="GO:0004175">
    <property type="term" value="F:endopeptidase activity"/>
    <property type="evidence" value="ECO:0007669"/>
    <property type="project" value="UniProtKB-ARBA"/>
</dbReference>
<reference evidence="3 4" key="1">
    <citation type="submission" date="2020-02" db="EMBL/GenBank/DDBJ databases">
        <title>Genome sequencing for Draconibacterium sp. strain M1.</title>
        <authorList>
            <person name="Park S.-J."/>
        </authorList>
    </citation>
    <scope>NUCLEOTIDE SEQUENCE [LARGE SCALE GENOMIC DNA]</scope>
    <source>
        <strain evidence="3 4">M1</strain>
    </source>
</reference>
<feature type="transmembrane region" description="Helical" evidence="1">
    <location>
        <begin position="102"/>
        <end position="125"/>
    </location>
</feature>
<dbReference type="InterPro" id="IPR042150">
    <property type="entry name" value="MmRce1-like"/>
</dbReference>
<keyword evidence="3" id="KW-0482">Metalloprotease</keyword>
<dbReference type="Proteomes" id="UP000474630">
    <property type="component" value="Chromosome"/>
</dbReference>
<proteinExistence type="predicted"/>
<dbReference type="GO" id="GO:0080120">
    <property type="term" value="P:CAAX-box protein maturation"/>
    <property type="evidence" value="ECO:0007669"/>
    <property type="project" value="UniProtKB-ARBA"/>
</dbReference>
<dbReference type="AlphaFoldDB" id="A0A6C0RGY2"/>
<dbReference type="InterPro" id="IPR003675">
    <property type="entry name" value="Rce1/LyrA-like_dom"/>
</dbReference>
<dbReference type="PANTHER" id="PTHR35797">
    <property type="entry name" value="PROTEASE-RELATED"/>
    <property type="match status" value="1"/>
</dbReference>
<dbReference type="RefSeq" id="WP_163346260.1">
    <property type="nucleotide sequence ID" value="NZ_CP048409.1"/>
</dbReference>
<feature type="transmembrane region" description="Helical" evidence="1">
    <location>
        <begin position="60"/>
        <end position="81"/>
    </location>
</feature>
<keyword evidence="4" id="KW-1185">Reference proteome</keyword>
<accession>A0A6C0RGY2</accession>
<gene>
    <name evidence="3" type="ORF">G0Q07_11730</name>
</gene>
<dbReference type="PANTHER" id="PTHR35797:SF1">
    <property type="entry name" value="PROTEASE"/>
    <property type="match status" value="1"/>
</dbReference>
<organism evidence="3 4">
    <name type="scientific">Draconibacterium halophilum</name>
    <dbReference type="NCBI Taxonomy" id="2706887"/>
    <lineage>
        <taxon>Bacteria</taxon>
        <taxon>Pseudomonadati</taxon>
        <taxon>Bacteroidota</taxon>
        <taxon>Bacteroidia</taxon>
        <taxon>Marinilabiliales</taxon>
        <taxon>Prolixibacteraceae</taxon>
        <taxon>Draconibacterium</taxon>
    </lineage>
</organism>
<keyword evidence="1" id="KW-0812">Transmembrane</keyword>
<evidence type="ECO:0000313" key="4">
    <source>
        <dbReference type="Proteomes" id="UP000474630"/>
    </source>
</evidence>
<keyword evidence="1" id="KW-1133">Transmembrane helix</keyword>
<evidence type="ECO:0000256" key="1">
    <source>
        <dbReference type="SAM" id="Phobius"/>
    </source>
</evidence>
<feature type="domain" description="CAAX prenyl protease 2/Lysostaphin resistance protein A-like" evidence="2">
    <location>
        <begin position="141"/>
        <end position="242"/>
    </location>
</feature>
<feature type="transmembrane region" description="Helical" evidence="1">
    <location>
        <begin position="175"/>
        <end position="194"/>
    </location>
</feature>
<sequence>MDIFIIFQIPKANLIRSMKPMLHKNQVAIFFLLVFIISWSLIYVIFGSDGIPATKEQQEIIGMTILLGPSIAGLLLLFIYDKLQGLKHLLARLIKLNVNIKWYLVALLTAPLTTFAGLVVFSLFFENVQPNYMTADDFVSILMLGTIGGLFVALFEEIGWTGFAIPRLLRNHGILYTGLIVGIIWGAWHLILFWEDNSFTELVPFLLLIARLFSWLPAYRILMVWLYKNTKSLFLVILMHLALVVSLAVIDPLLYGKELLAYILIRAVILWIIVAIMSLVASKSVR</sequence>
<protein>
    <submittedName>
        <fullName evidence="3">CPBP family intramembrane metalloprotease</fullName>
    </submittedName>
</protein>
<keyword evidence="3" id="KW-0378">Hydrolase</keyword>
<feature type="transmembrane region" description="Helical" evidence="1">
    <location>
        <begin position="137"/>
        <end position="155"/>
    </location>
</feature>
<keyword evidence="1" id="KW-0472">Membrane</keyword>
<keyword evidence="3" id="KW-0645">Protease</keyword>
<dbReference type="Pfam" id="PF02517">
    <property type="entry name" value="Rce1-like"/>
    <property type="match status" value="1"/>
</dbReference>
<feature type="transmembrane region" description="Helical" evidence="1">
    <location>
        <begin position="233"/>
        <end position="254"/>
    </location>
</feature>
<feature type="transmembrane region" description="Helical" evidence="1">
    <location>
        <begin position="206"/>
        <end position="226"/>
    </location>
</feature>
<feature type="transmembrane region" description="Helical" evidence="1">
    <location>
        <begin position="260"/>
        <end position="281"/>
    </location>
</feature>
<dbReference type="GO" id="GO:0008237">
    <property type="term" value="F:metallopeptidase activity"/>
    <property type="evidence" value="ECO:0007669"/>
    <property type="project" value="UniProtKB-KW"/>
</dbReference>
<dbReference type="KEGG" id="drc:G0Q07_11730"/>
<evidence type="ECO:0000313" key="3">
    <source>
        <dbReference type="EMBL" id="QIA08341.1"/>
    </source>
</evidence>
<name>A0A6C0RGY2_9BACT</name>